<keyword evidence="3" id="KW-1185">Reference proteome</keyword>
<accession>A0ABX9N6Q7</accession>
<evidence type="ECO:0000313" key="3">
    <source>
        <dbReference type="Proteomes" id="UP000265355"/>
    </source>
</evidence>
<evidence type="ECO:0000256" key="1">
    <source>
        <dbReference type="SAM" id="Phobius"/>
    </source>
</evidence>
<feature type="non-terminal residue" evidence="2">
    <location>
        <position position="1"/>
    </location>
</feature>
<comment type="caution">
    <text evidence="2">The sequence shown here is derived from an EMBL/GenBank/DDBJ whole genome shotgun (WGS) entry which is preliminary data.</text>
</comment>
<sequence length="38" mass="3892">PRTGGDGVRLVIELALGTAALAAGVVAVIAVRARRRKH</sequence>
<organism evidence="2 3">
    <name type="scientific">Clavibacter californiensis</name>
    <dbReference type="NCBI Taxonomy" id="1401995"/>
    <lineage>
        <taxon>Bacteria</taxon>
        <taxon>Bacillati</taxon>
        <taxon>Actinomycetota</taxon>
        <taxon>Actinomycetes</taxon>
        <taxon>Micrococcales</taxon>
        <taxon>Microbacteriaceae</taxon>
        <taxon>Clavibacter</taxon>
    </lineage>
</organism>
<proteinExistence type="predicted"/>
<keyword evidence="1" id="KW-0472">Membrane</keyword>
<reference evidence="2 3" key="1">
    <citation type="submission" date="2018-08" db="EMBL/GenBank/DDBJ databases">
        <title>Genome Sequence of Clavibacter michiganensis Subspecies type strains, and the Atypical Peach-Colored Strains Isolated from Tomato.</title>
        <authorList>
            <person name="Osdaghi E."/>
            <person name="Portier P."/>
            <person name="Briand M."/>
            <person name="Jacques M.-A."/>
        </authorList>
    </citation>
    <scope>NUCLEOTIDE SEQUENCE [LARGE SCALE GENOMIC DNA]</scope>
    <source>
        <strain evidence="2 3">CFBP 8216</strain>
    </source>
</reference>
<feature type="transmembrane region" description="Helical" evidence="1">
    <location>
        <begin position="12"/>
        <end position="31"/>
    </location>
</feature>
<evidence type="ECO:0000313" key="2">
    <source>
        <dbReference type="EMBL" id="RII90772.1"/>
    </source>
</evidence>
<keyword evidence="1" id="KW-0812">Transmembrane</keyword>
<dbReference type="Proteomes" id="UP000265355">
    <property type="component" value="Unassembled WGS sequence"/>
</dbReference>
<protein>
    <submittedName>
        <fullName evidence="2">DUF3494 domain-containing protein</fullName>
    </submittedName>
</protein>
<name>A0ABX9N6Q7_9MICO</name>
<keyword evidence="1" id="KW-1133">Transmembrane helix</keyword>
<dbReference type="EMBL" id="QWEE01000203">
    <property type="protein sequence ID" value="RII90772.1"/>
    <property type="molecule type" value="Genomic_DNA"/>
</dbReference>
<gene>
    <name evidence="2" type="ORF">DZF98_11005</name>
</gene>